<dbReference type="PANTHER" id="PTHR21310">
    <property type="entry name" value="AMINOGLYCOSIDE PHOSPHOTRANSFERASE-RELATED-RELATED"/>
    <property type="match status" value="1"/>
</dbReference>
<dbReference type="EMBL" id="BMKL01000001">
    <property type="protein sequence ID" value="GGD89862.1"/>
    <property type="molecule type" value="Genomic_DNA"/>
</dbReference>
<sequence>MDGSLAGEALPAHGKSRTVDPMGAEHELADALLAAAREAGIDASEVTGLRQLSGGASKEMWAFDLVTAGGTTIPLVLRRQPAGRRFSSQGLPSVAAEAALVRLAEGVGVPVPSVAFELAPGSAAGDGYAMARITGETVGGRVLKLPELEQARAGMARHCGEILARIHGAGGYEPLGLRQIGAHEELAALEERHRLTGHDRPVFEFALRWLKGRLPVERARVLLHGDFRNGNLMVGPEGIRAVLDWELAHVGPPAYDLAWLCVTSWRFQRPDLPVGGFGTREDLIAGYEAAGGAPVDRAELHAWEVFQTMNWGVMCAGVAEAFLEGSRSIEAGVIARRASETEFDLMRLLAPDHEAWNVR</sequence>
<keyword evidence="3" id="KW-0808">Transferase</keyword>
<evidence type="ECO:0000313" key="4">
    <source>
        <dbReference type="Proteomes" id="UP000619041"/>
    </source>
</evidence>
<dbReference type="GO" id="GO:0016301">
    <property type="term" value="F:kinase activity"/>
    <property type="evidence" value="ECO:0007669"/>
    <property type="project" value="UniProtKB-KW"/>
</dbReference>
<evidence type="ECO:0000259" key="2">
    <source>
        <dbReference type="Pfam" id="PF01636"/>
    </source>
</evidence>
<keyword evidence="3" id="KW-0418">Kinase</keyword>
<dbReference type="SUPFAM" id="SSF56112">
    <property type="entry name" value="Protein kinase-like (PK-like)"/>
    <property type="match status" value="1"/>
</dbReference>
<dbReference type="CDD" id="cd05154">
    <property type="entry name" value="ACAD10_11_N-like"/>
    <property type="match status" value="1"/>
</dbReference>
<evidence type="ECO:0000313" key="3">
    <source>
        <dbReference type="EMBL" id="GGD89862.1"/>
    </source>
</evidence>
<keyword evidence="4" id="KW-1185">Reference proteome</keyword>
<proteinExistence type="predicted"/>
<dbReference type="PANTHER" id="PTHR21310:SF57">
    <property type="entry name" value="BLR2944 PROTEIN"/>
    <property type="match status" value="1"/>
</dbReference>
<protein>
    <submittedName>
        <fullName evidence="3">Tyrosine protein kinase:aminoglycoside phosphotransferase</fullName>
    </submittedName>
</protein>
<dbReference type="Pfam" id="PF01636">
    <property type="entry name" value="APH"/>
    <property type="match status" value="1"/>
</dbReference>
<dbReference type="Gene3D" id="3.90.1200.10">
    <property type="match status" value="1"/>
</dbReference>
<dbReference type="InterPro" id="IPR041726">
    <property type="entry name" value="ACAD10_11_N"/>
</dbReference>
<gene>
    <name evidence="3" type="ORF">GCM10011515_06860</name>
</gene>
<name>A0ABQ1S1N9_9SPHN</name>
<dbReference type="Gene3D" id="3.30.200.20">
    <property type="entry name" value="Phosphorylase Kinase, domain 1"/>
    <property type="match status" value="1"/>
</dbReference>
<feature type="region of interest" description="Disordered" evidence="1">
    <location>
        <begin position="1"/>
        <end position="20"/>
    </location>
</feature>
<reference evidence="4" key="1">
    <citation type="journal article" date="2019" name="Int. J. Syst. Evol. Microbiol.">
        <title>The Global Catalogue of Microorganisms (GCM) 10K type strain sequencing project: providing services to taxonomists for standard genome sequencing and annotation.</title>
        <authorList>
            <consortium name="The Broad Institute Genomics Platform"/>
            <consortium name="The Broad Institute Genome Sequencing Center for Infectious Disease"/>
            <person name="Wu L."/>
            <person name="Ma J."/>
        </authorList>
    </citation>
    <scope>NUCLEOTIDE SEQUENCE [LARGE SCALE GENOMIC DNA]</scope>
    <source>
        <strain evidence="4">CGMCC 1.15959</strain>
    </source>
</reference>
<comment type="caution">
    <text evidence="3">The sequence shown here is derived from an EMBL/GenBank/DDBJ whole genome shotgun (WGS) entry which is preliminary data.</text>
</comment>
<dbReference type="InterPro" id="IPR051678">
    <property type="entry name" value="AGP_Transferase"/>
</dbReference>
<dbReference type="InterPro" id="IPR011009">
    <property type="entry name" value="Kinase-like_dom_sf"/>
</dbReference>
<evidence type="ECO:0000256" key="1">
    <source>
        <dbReference type="SAM" id="MobiDB-lite"/>
    </source>
</evidence>
<feature type="domain" description="Aminoglycoside phosphotransferase" evidence="2">
    <location>
        <begin position="49"/>
        <end position="288"/>
    </location>
</feature>
<organism evidence="3 4">
    <name type="scientific">Tsuneonella deserti</name>
    <dbReference type="NCBI Taxonomy" id="2035528"/>
    <lineage>
        <taxon>Bacteria</taxon>
        <taxon>Pseudomonadati</taxon>
        <taxon>Pseudomonadota</taxon>
        <taxon>Alphaproteobacteria</taxon>
        <taxon>Sphingomonadales</taxon>
        <taxon>Erythrobacteraceae</taxon>
        <taxon>Tsuneonella</taxon>
    </lineage>
</organism>
<accession>A0ABQ1S1N9</accession>
<dbReference type="Proteomes" id="UP000619041">
    <property type="component" value="Unassembled WGS sequence"/>
</dbReference>
<dbReference type="InterPro" id="IPR002575">
    <property type="entry name" value="Aminoglycoside_PTrfase"/>
</dbReference>